<name>A0A4V6D197_SETVI</name>
<evidence type="ECO:0000313" key="1">
    <source>
        <dbReference type="EMBL" id="TKV93815.1"/>
    </source>
</evidence>
<proteinExistence type="predicted"/>
<dbReference type="Proteomes" id="UP000298652">
    <property type="component" value="Chromosome 9"/>
</dbReference>
<organism evidence="1 2">
    <name type="scientific">Setaria viridis</name>
    <name type="common">Green bristlegrass</name>
    <name type="synonym">Setaria italica subsp. viridis</name>
    <dbReference type="NCBI Taxonomy" id="4556"/>
    <lineage>
        <taxon>Eukaryota</taxon>
        <taxon>Viridiplantae</taxon>
        <taxon>Streptophyta</taxon>
        <taxon>Embryophyta</taxon>
        <taxon>Tracheophyta</taxon>
        <taxon>Spermatophyta</taxon>
        <taxon>Magnoliopsida</taxon>
        <taxon>Liliopsida</taxon>
        <taxon>Poales</taxon>
        <taxon>Poaceae</taxon>
        <taxon>PACMAD clade</taxon>
        <taxon>Panicoideae</taxon>
        <taxon>Panicodae</taxon>
        <taxon>Paniceae</taxon>
        <taxon>Cenchrinae</taxon>
        <taxon>Setaria</taxon>
    </lineage>
</organism>
<dbReference type="EMBL" id="CM016560">
    <property type="protein sequence ID" value="TKV93815.1"/>
    <property type="molecule type" value="Genomic_DNA"/>
</dbReference>
<gene>
    <name evidence="1" type="ORF">SEVIR_9G253801v2</name>
</gene>
<dbReference type="AlphaFoldDB" id="A0A4V6D197"/>
<accession>A0A4V6D197</accession>
<keyword evidence="2" id="KW-1185">Reference proteome</keyword>
<evidence type="ECO:0000313" key="2">
    <source>
        <dbReference type="Proteomes" id="UP000298652"/>
    </source>
</evidence>
<dbReference type="Gramene" id="TKV93815">
    <property type="protein sequence ID" value="TKV93815"/>
    <property type="gene ID" value="SEVIR_9G253801v2"/>
</dbReference>
<sequence>MLALFRGQAGTRWTHIVSFFLPSPALSVPLVRCSSSQHRRALASHRAFLAALLHPCRASPLPCRSNLPWPRLSHGCWAPHSQSYTSSGGHAYHSKRHVPAEKRPRTYRNHRQTFRPYETIYARVPLYTKQYSVGANKCDVEACHDFEIMDIFVEESNSASWIFILLRLPLVRLERVANCSRHLTWTDEKSKRSVK</sequence>
<protein>
    <submittedName>
        <fullName evidence="1">Uncharacterized protein</fullName>
    </submittedName>
</protein>
<reference evidence="1" key="1">
    <citation type="submission" date="2019-03" db="EMBL/GenBank/DDBJ databases">
        <title>WGS assembly of Setaria viridis.</title>
        <authorList>
            <person name="Huang P."/>
            <person name="Jenkins J."/>
            <person name="Grimwood J."/>
            <person name="Barry K."/>
            <person name="Healey A."/>
            <person name="Mamidi S."/>
            <person name="Sreedasyam A."/>
            <person name="Shu S."/>
            <person name="Feldman M."/>
            <person name="Wu J."/>
            <person name="Yu Y."/>
            <person name="Chen C."/>
            <person name="Johnson J."/>
            <person name="Rokhsar D."/>
            <person name="Baxter I."/>
            <person name="Schmutz J."/>
            <person name="Brutnell T."/>
            <person name="Kellogg E."/>
        </authorList>
    </citation>
    <scope>NUCLEOTIDE SEQUENCE [LARGE SCALE GENOMIC DNA]</scope>
</reference>